<keyword evidence="5 8" id="KW-1133">Transmembrane helix</keyword>
<keyword evidence="4 8" id="KW-0812">Transmembrane</keyword>
<comment type="caution">
    <text evidence="9">The sequence shown here is derived from an EMBL/GenBank/DDBJ whole genome shotgun (WGS) entry which is preliminary data.</text>
</comment>
<name>A0A2G6KAM1_9BACT</name>
<dbReference type="GO" id="GO:0044038">
    <property type="term" value="P:cell wall macromolecule biosynthetic process"/>
    <property type="evidence" value="ECO:0007669"/>
    <property type="project" value="TreeGrafter"/>
</dbReference>
<reference evidence="9 10" key="1">
    <citation type="submission" date="2017-10" db="EMBL/GenBank/DDBJ databases">
        <title>Novel microbial diversity and functional potential in the marine mammal oral microbiome.</title>
        <authorList>
            <person name="Dudek N.K."/>
            <person name="Sun C.L."/>
            <person name="Burstein D."/>
            <person name="Kantor R.S."/>
            <person name="Aliaga Goltsman D.S."/>
            <person name="Bik E.M."/>
            <person name="Thomas B.C."/>
            <person name="Banfield J.F."/>
            <person name="Relman D.A."/>
        </authorList>
    </citation>
    <scope>NUCLEOTIDE SEQUENCE [LARGE SCALE GENOMIC DNA]</scope>
    <source>
        <strain evidence="9">DOLJORAL78_47_16</strain>
    </source>
</reference>
<dbReference type="PANTHER" id="PTHR22926:SF3">
    <property type="entry name" value="UNDECAPRENYL-PHOSPHATE ALPHA-N-ACETYLGLUCOSAMINYL 1-PHOSPHATE TRANSFERASE"/>
    <property type="match status" value="1"/>
</dbReference>
<dbReference type="AlphaFoldDB" id="A0A2G6KAM1"/>
<dbReference type="CDD" id="cd06853">
    <property type="entry name" value="GT_WecA_like"/>
    <property type="match status" value="1"/>
</dbReference>
<feature type="transmembrane region" description="Helical" evidence="8">
    <location>
        <begin position="140"/>
        <end position="161"/>
    </location>
</feature>
<evidence type="ECO:0000256" key="1">
    <source>
        <dbReference type="ARBA" id="ARBA00004651"/>
    </source>
</evidence>
<evidence type="ECO:0000256" key="7">
    <source>
        <dbReference type="PIRSR" id="PIRSR600715-1"/>
    </source>
</evidence>
<dbReference type="Proteomes" id="UP000230821">
    <property type="component" value="Unassembled WGS sequence"/>
</dbReference>
<feature type="transmembrane region" description="Helical" evidence="8">
    <location>
        <begin position="54"/>
        <end position="72"/>
    </location>
</feature>
<feature type="transmembrane region" description="Helical" evidence="8">
    <location>
        <begin position="303"/>
        <end position="325"/>
    </location>
</feature>
<keyword evidence="7" id="KW-0460">Magnesium</keyword>
<evidence type="ECO:0000256" key="5">
    <source>
        <dbReference type="ARBA" id="ARBA00022989"/>
    </source>
</evidence>
<dbReference type="Pfam" id="PF00953">
    <property type="entry name" value="Glycos_transf_4"/>
    <property type="match status" value="1"/>
</dbReference>
<evidence type="ECO:0000313" key="9">
    <source>
        <dbReference type="EMBL" id="PIE32420.1"/>
    </source>
</evidence>
<feature type="transmembrane region" description="Helical" evidence="8">
    <location>
        <begin position="199"/>
        <end position="217"/>
    </location>
</feature>
<gene>
    <name evidence="9" type="ORF">CSA56_15540</name>
</gene>
<keyword evidence="3 9" id="KW-0808">Transferase</keyword>
<feature type="transmembrane region" description="Helical" evidence="8">
    <location>
        <begin position="331"/>
        <end position="360"/>
    </location>
</feature>
<comment type="subcellular location">
    <subcellularLocation>
        <location evidence="1">Cell membrane</location>
        <topology evidence="1">Multi-pass membrane protein</topology>
    </subcellularLocation>
</comment>
<feature type="binding site" evidence="7">
    <location>
        <position position="166"/>
    </location>
    <ligand>
        <name>Mg(2+)</name>
        <dbReference type="ChEBI" id="CHEBI:18420"/>
    </ligand>
</feature>
<organism evidence="9 10">
    <name type="scientific">candidate division KSB3 bacterium</name>
    <dbReference type="NCBI Taxonomy" id="2044937"/>
    <lineage>
        <taxon>Bacteria</taxon>
        <taxon>candidate division KSB3</taxon>
    </lineage>
</organism>
<feature type="binding site" evidence="7">
    <location>
        <position position="226"/>
    </location>
    <ligand>
        <name>Mg(2+)</name>
        <dbReference type="ChEBI" id="CHEBI:18420"/>
    </ligand>
</feature>
<dbReference type="GO" id="GO:0005886">
    <property type="term" value="C:plasma membrane"/>
    <property type="evidence" value="ECO:0007669"/>
    <property type="project" value="UniProtKB-SubCell"/>
</dbReference>
<dbReference type="GO" id="GO:0071555">
    <property type="term" value="P:cell wall organization"/>
    <property type="evidence" value="ECO:0007669"/>
    <property type="project" value="TreeGrafter"/>
</dbReference>
<protein>
    <submittedName>
        <fullName evidence="9">Undecaprenyl-phosphate alpha-N-acetylglucosaminyl 1-phosphate transferase</fullName>
    </submittedName>
</protein>
<feature type="transmembrane region" description="Helical" evidence="8">
    <location>
        <begin position="116"/>
        <end position="134"/>
    </location>
</feature>
<dbReference type="InterPro" id="IPR018480">
    <property type="entry name" value="PNAcMuramoyl-5peptid_Trfase_CS"/>
</dbReference>
<evidence type="ECO:0000256" key="6">
    <source>
        <dbReference type="ARBA" id="ARBA00023136"/>
    </source>
</evidence>
<feature type="transmembrane region" description="Helical" evidence="8">
    <location>
        <begin position="6"/>
        <end position="27"/>
    </location>
</feature>
<proteinExistence type="predicted"/>
<accession>A0A2G6KAM1</accession>
<sequence length="506" mass="56363">MLKELIRDYIILTLMAFLISLFVTPFVRKFCRKNHMLDFPTTSRKIHSTPVPRLGGIAIYLAFFLPLFTVFLTDGIMHDLFMKHVDTLMYVCLASTLMFLVGVYDDIWGLSAMTKLSFQIVAAILLYALGFKIQLISIPFIGSVPLGTMGLPLTILWVVGVTNAINFIDGIDGLACGVGFFAVSTMFILSLYLSHPMTAAFAAALAGGLFGFALYNFSPASIFMGDSGSLFIGFVIAAISLHGSQKSSTAVVLLIPVVALGVPLADTLFAILRRIGKGLSPFAADQEHIHHRLLRMGFSSRQVVLLLYIICCCLGMIALLMTAVTNQALTLILILLSVLTIGGMKVLGYTTDVFAIHALARKRIERRKQLLKQQRLADEFFSELERAEDILQLKTTLSCHFDLMGFDSVRIVNKSLPLFEYRWQNQQTFLNDRLNKGLWAMTIPLEESDGKISGELFIERAWDSREVFLENTLFLETLKRTLEHSFIKVEQRTRSSNSAVPCGINV</sequence>
<feature type="transmembrane region" description="Helical" evidence="8">
    <location>
        <begin position="251"/>
        <end position="272"/>
    </location>
</feature>
<dbReference type="GO" id="GO:0016780">
    <property type="term" value="F:phosphotransferase activity, for other substituted phosphate groups"/>
    <property type="evidence" value="ECO:0007669"/>
    <property type="project" value="InterPro"/>
</dbReference>
<dbReference type="GO" id="GO:0046872">
    <property type="term" value="F:metal ion binding"/>
    <property type="evidence" value="ECO:0007669"/>
    <property type="project" value="UniProtKB-KW"/>
</dbReference>
<evidence type="ECO:0000256" key="8">
    <source>
        <dbReference type="SAM" id="Phobius"/>
    </source>
</evidence>
<keyword evidence="2" id="KW-1003">Cell membrane</keyword>
<comment type="cofactor">
    <cofactor evidence="7">
        <name>Mg(2+)</name>
        <dbReference type="ChEBI" id="CHEBI:18420"/>
    </cofactor>
</comment>
<keyword evidence="6 8" id="KW-0472">Membrane</keyword>
<dbReference type="PANTHER" id="PTHR22926">
    <property type="entry name" value="PHOSPHO-N-ACETYLMURAMOYL-PENTAPEPTIDE-TRANSFERASE"/>
    <property type="match status" value="1"/>
</dbReference>
<feature type="transmembrane region" description="Helical" evidence="8">
    <location>
        <begin position="87"/>
        <end position="104"/>
    </location>
</feature>
<dbReference type="GO" id="GO:0009103">
    <property type="term" value="P:lipopolysaccharide biosynthetic process"/>
    <property type="evidence" value="ECO:0007669"/>
    <property type="project" value="TreeGrafter"/>
</dbReference>
<evidence type="ECO:0000256" key="2">
    <source>
        <dbReference type="ARBA" id="ARBA00022475"/>
    </source>
</evidence>
<feature type="transmembrane region" description="Helical" evidence="8">
    <location>
        <begin position="229"/>
        <end position="245"/>
    </location>
</feature>
<evidence type="ECO:0000256" key="4">
    <source>
        <dbReference type="ARBA" id="ARBA00022692"/>
    </source>
</evidence>
<dbReference type="InterPro" id="IPR000715">
    <property type="entry name" value="Glycosyl_transferase_4"/>
</dbReference>
<dbReference type="PROSITE" id="PS01348">
    <property type="entry name" value="MRAY_2"/>
    <property type="match status" value="1"/>
</dbReference>
<feature type="transmembrane region" description="Helical" evidence="8">
    <location>
        <begin position="173"/>
        <end position="193"/>
    </location>
</feature>
<evidence type="ECO:0000313" key="10">
    <source>
        <dbReference type="Proteomes" id="UP000230821"/>
    </source>
</evidence>
<evidence type="ECO:0000256" key="3">
    <source>
        <dbReference type="ARBA" id="ARBA00022679"/>
    </source>
</evidence>
<keyword evidence="7" id="KW-0479">Metal-binding</keyword>
<dbReference type="EMBL" id="PDSK01000114">
    <property type="protein sequence ID" value="PIE32420.1"/>
    <property type="molecule type" value="Genomic_DNA"/>
</dbReference>